<keyword evidence="1 4" id="KW-0349">Heme</keyword>
<accession>B9XJY0</accession>
<dbReference type="OrthoDB" id="184993at2"/>
<dbReference type="PROSITE" id="PS51007">
    <property type="entry name" value="CYTC"/>
    <property type="match status" value="1"/>
</dbReference>
<dbReference type="GO" id="GO:0009055">
    <property type="term" value="F:electron transfer activity"/>
    <property type="evidence" value="ECO:0007669"/>
    <property type="project" value="InterPro"/>
</dbReference>
<evidence type="ECO:0000256" key="4">
    <source>
        <dbReference type="PROSITE-ProRule" id="PRU00433"/>
    </source>
</evidence>
<reference evidence="7 8" key="1">
    <citation type="journal article" date="2011" name="J. Bacteriol.">
        <title>Genome sequence of 'Pedosphaera parvula' Ellin514, an aerobic Verrucomicrobial isolate from pasture soil.</title>
        <authorList>
            <person name="Kant R."/>
            <person name="van Passel M.W."/>
            <person name="Sangwan P."/>
            <person name="Palva A."/>
            <person name="Lucas S."/>
            <person name="Copeland A."/>
            <person name="Lapidus A."/>
            <person name="Glavina Del Rio T."/>
            <person name="Dalin E."/>
            <person name="Tice H."/>
            <person name="Bruce D."/>
            <person name="Goodwin L."/>
            <person name="Pitluck S."/>
            <person name="Chertkov O."/>
            <person name="Larimer F.W."/>
            <person name="Land M.L."/>
            <person name="Hauser L."/>
            <person name="Brettin T.S."/>
            <person name="Detter J.C."/>
            <person name="Han S."/>
            <person name="de Vos W.M."/>
            <person name="Janssen P.H."/>
            <person name="Smidt H."/>
        </authorList>
    </citation>
    <scope>NUCLEOTIDE SEQUENCE [LARGE SCALE GENOMIC DNA]</scope>
    <source>
        <strain evidence="7 8">Ellin514</strain>
    </source>
</reference>
<proteinExistence type="predicted"/>
<dbReference type="TCDB" id="1.B.14.18.2">
    <property type="family name" value="the outer membrane receptor (omr) family"/>
</dbReference>
<keyword evidence="5" id="KW-0732">Signal</keyword>
<feature type="chain" id="PRO_5002894425" evidence="5">
    <location>
        <begin position="27"/>
        <end position="791"/>
    </location>
</feature>
<keyword evidence="3 4" id="KW-0408">Iron</keyword>
<evidence type="ECO:0000256" key="3">
    <source>
        <dbReference type="ARBA" id="ARBA00023004"/>
    </source>
</evidence>
<dbReference type="InterPro" id="IPR011429">
    <property type="entry name" value="Cyt_c_Planctomycete-type"/>
</dbReference>
<dbReference type="GO" id="GO:0046872">
    <property type="term" value="F:metal ion binding"/>
    <property type="evidence" value="ECO:0007669"/>
    <property type="project" value="UniProtKB-KW"/>
</dbReference>
<dbReference type="SUPFAM" id="SSF46626">
    <property type="entry name" value="Cytochrome c"/>
    <property type="match status" value="1"/>
</dbReference>
<evidence type="ECO:0000256" key="2">
    <source>
        <dbReference type="ARBA" id="ARBA00022723"/>
    </source>
</evidence>
<dbReference type="RefSeq" id="WP_007416123.1">
    <property type="nucleotide sequence ID" value="NZ_ABOX02000023.1"/>
</dbReference>
<keyword evidence="2 4" id="KW-0479">Metal-binding</keyword>
<dbReference type="STRING" id="320771.Cflav_PD2810"/>
<comment type="caution">
    <text evidence="7">The sequence shown here is derived from an EMBL/GenBank/DDBJ whole genome shotgun (WGS) entry which is preliminary data.</text>
</comment>
<organism evidence="7 8">
    <name type="scientific">Pedosphaera parvula (strain Ellin514)</name>
    <dbReference type="NCBI Taxonomy" id="320771"/>
    <lineage>
        <taxon>Bacteria</taxon>
        <taxon>Pseudomonadati</taxon>
        <taxon>Verrucomicrobiota</taxon>
        <taxon>Pedosphaerae</taxon>
        <taxon>Pedosphaerales</taxon>
        <taxon>Pedosphaeraceae</taxon>
        <taxon>Pedosphaera</taxon>
    </lineage>
</organism>
<protein>
    <submittedName>
        <fullName evidence="7">Planctomycete cytochrome C</fullName>
    </submittedName>
</protein>
<dbReference type="AlphaFoldDB" id="B9XJY0"/>
<evidence type="ECO:0000256" key="5">
    <source>
        <dbReference type="SAM" id="SignalP"/>
    </source>
</evidence>
<dbReference type="PANTHER" id="PTHR35889:SF3">
    <property type="entry name" value="F-BOX DOMAIN-CONTAINING PROTEIN"/>
    <property type="match status" value="1"/>
</dbReference>
<dbReference type="PANTHER" id="PTHR35889">
    <property type="entry name" value="CYCLOINULO-OLIGOSACCHARIDE FRUCTANOTRANSFERASE-RELATED"/>
    <property type="match status" value="1"/>
</dbReference>
<dbReference type="EMBL" id="ABOX02000023">
    <property type="protein sequence ID" value="EEF59803.1"/>
    <property type="molecule type" value="Genomic_DNA"/>
</dbReference>
<dbReference type="Proteomes" id="UP000003688">
    <property type="component" value="Unassembled WGS sequence"/>
</dbReference>
<dbReference type="InterPro" id="IPR009056">
    <property type="entry name" value="Cyt_c-like_dom"/>
</dbReference>
<evidence type="ECO:0000313" key="8">
    <source>
        <dbReference type="Proteomes" id="UP000003688"/>
    </source>
</evidence>
<feature type="domain" description="Cytochrome c" evidence="6">
    <location>
        <begin position="43"/>
        <end position="135"/>
    </location>
</feature>
<keyword evidence="8" id="KW-1185">Reference proteome</keyword>
<dbReference type="Pfam" id="PF07635">
    <property type="entry name" value="PSCyt1"/>
    <property type="match status" value="1"/>
</dbReference>
<evidence type="ECO:0000259" key="6">
    <source>
        <dbReference type="PROSITE" id="PS51007"/>
    </source>
</evidence>
<gene>
    <name evidence="7" type="ORF">Cflav_PD2810</name>
</gene>
<sequence precursor="true">MTYPLSSRSGPALFLLLLTLSIAATAAEADLSKLPPPATNHIDFSRDIQPIFNQSCLRCHGPEKPKSHFRLDNRDSAIKGGENGVDILPGNSAKSPLVQFVAGLPEEMQMPPAGKGNPLTPGQIALLRAWIDQGAMWSSTAPTNTLAFTFSPTLRFITVNGNEQQFREHYWQREGWNGGVEQFELTEQVKPDTKVMTLGHVLQDDYRLELSVQKDEVGFVHTGWEQYRKYYSDTGGFYPTFTPQVFSLDRDLHLDIGRAWIDFGLTLPNWPQMVLGYEYQYKNGNKSTLEWGDIVQGGIDRKIAPASQYQNERTHIIKFDLSYDIQGIQLEDNFRGEFYSLRTHDTNVIFFPAVSTFQGESVSEGYHHFQGANTLHAEKQFNDWLFGSAGYLYSHLNADASFSVDTINLSGIALPQHRWRGPDITLERESQVFNLSTLLGPWDGLTLSAGVQNEYTRQKGFGNDNFDEIFGANFFFPVPVTTTSDLDTALVEENIGVRYTKIPFTALFADARLRQESIGQFEEEKGGDQEFLRKTDFSSQLYDIRTGFNTSPWPWVSFTAQFRRYDDNSHYNNTLDQQPIGFPGIGYSAFIRARDLLTDEVETKIALRVTSWFRTTLSYRMLSSDYHTTTDPVPFGISPGGTLLAGHSDDHIYSLGATVTPFQRLYLSGTFSYQNSSTVTANNGDPSIVPYRGDIYSVLANATYVLSQATDIFATYSFSYADYAQNNFVAGLPVGIRYQQHVIQGGLLRRFGKNLSAKLQYAYFLYDEPTSGTFNNYNAQGIFATLTYRFQ</sequence>
<feature type="signal peptide" evidence="5">
    <location>
        <begin position="1"/>
        <end position="26"/>
    </location>
</feature>
<evidence type="ECO:0000313" key="7">
    <source>
        <dbReference type="EMBL" id="EEF59803.1"/>
    </source>
</evidence>
<name>B9XJY0_PEDPL</name>
<dbReference type="InterPro" id="IPR036909">
    <property type="entry name" value="Cyt_c-like_dom_sf"/>
</dbReference>
<dbReference type="GO" id="GO:0020037">
    <property type="term" value="F:heme binding"/>
    <property type="evidence" value="ECO:0007669"/>
    <property type="project" value="InterPro"/>
</dbReference>
<evidence type="ECO:0000256" key="1">
    <source>
        <dbReference type="ARBA" id="ARBA00022617"/>
    </source>
</evidence>